<keyword evidence="3" id="KW-0808">Transferase</keyword>
<proteinExistence type="predicted"/>
<evidence type="ECO:0000313" key="4">
    <source>
        <dbReference type="Proteomes" id="UP000318416"/>
    </source>
</evidence>
<dbReference type="OrthoDB" id="4005056at2"/>
<dbReference type="GO" id="GO:0008483">
    <property type="term" value="F:transaminase activity"/>
    <property type="evidence" value="ECO:0007669"/>
    <property type="project" value="UniProtKB-KW"/>
</dbReference>
<comment type="caution">
    <text evidence="3">The sequence shown here is derived from an EMBL/GenBank/DDBJ whole genome shotgun (WGS) entry which is preliminary data.</text>
</comment>
<feature type="domain" description="Aminotransferase class I/classII large" evidence="2">
    <location>
        <begin position="55"/>
        <end position="203"/>
    </location>
</feature>
<dbReference type="Gene3D" id="3.40.640.10">
    <property type="entry name" value="Type I PLP-dependent aspartate aminotransferase-like (Major domain)"/>
    <property type="match status" value="1"/>
</dbReference>
<name>A0A561EKV2_9ACTN</name>
<dbReference type="InterPro" id="IPR004839">
    <property type="entry name" value="Aminotransferase_I/II_large"/>
</dbReference>
<evidence type="ECO:0000313" key="3">
    <source>
        <dbReference type="EMBL" id="TWE16247.1"/>
    </source>
</evidence>
<organism evidence="3 4">
    <name type="scientific">Kitasatospora atroaurantiaca</name>
    <dbReference type="NCBI Taxonomy" id="285545"/>
    <lineage>
        <taxon>Bacteria</taxon>
        <taxon>Bacillati</taxon>
        <taxon>Actinomycetota</taxon>
        <taxon>Actinomycetes</taxon>
        <taxon>Kitasatosporales</taxon>
        <taxon>Streptomycetaceae</taxon>
        <taxon>Kitasatospora</taxon>
    </lineage>
</organism>
<feature type="compositionally biased region" description="Polar residues" evidence="1">
    <location>
        <begin position="306"/>
        <end position="316"/>
    </location>
</feature>
<dbReference type="RefSeq" id="WP_145788232.1">
    <property type="nucleotide sequence ID" value="NZ_BAAABR010000037.1"/>
</dbReference>
<gene>
    <name evidence="3" type="ORF">FB465_1224</name>
</gene>
<reference evidence="3 4" key="1">
    <citation type="submission" date="2019-06" db="EMBL/GenBank/DDBJ databases">
        <title>Sequencing the genomes of 1000 actinobacteria strains.</title>
        <authorList>
            <person name="Klenk H.-P."/>
        </authorList>
    </citation>
    <scope>NUCLEOTIDE SEQUENCE [LARGE SCALE GENOMIC DNA]</scope>
    <source>
        <strain evidence="3 4">DSM 41649</strain>
    </source>
</reference>
<keyword evidence="3" id="KW-0032">Aminotransferase</keyword>
<protein>
    <submittedName>
        <fullName evidence="3">Aminotransferase class I and II</fullName>
    </submittedName>
</protein>
<dbReference type="InterPro" id="IPR015421">
    <property type="entry name" value="PyrdxlP-dep_Trfase_major"/>
</dbReference>
<sequence>MEAPLFEMLAWHELVEAERQQPGGRLFISDYNGGHPFVEEYLGELARTPPYRLADVTRYAGIDEDSALRSKIAELHRRHDGVEYSPGQVIPAAGSSGLLGTFSLWLTLSGIKRVHYLPPVYYKLAYFFRTFGIEPVKAAHRHAHQPDPDLRLPDERTVLIMTDPVWYAGRRVPRHLLEYIGDWQRDTGSLVFVDGTFQYMRWDGELREDSALLPAEQTLRLVCPTKYLSIHGYRCARNDAVPPSSSRHGSGSLSHAAVFAYCPPATEANRLTTGTVASRSRPLRYRAASTETFIVLAASCSVSAFRSTTGSPSSGPAATDSVLNPGLP</sequence>
<dbReference type="EMBL" id="VIVR01000001">
    <property type="protein sequence ID" value="TWE16247.1"/>
    <property type="molecule type" value="Genomic_DNA"/>
</dbReference>
<evidence type="ECO:0000259" key="2">
    <source>
        <dbReference type="Pfam" id="PF00155"/>
    </source>
</evidence>
<evidence type="ECO:0000256" key="1">
    <source>
        <dbReference type="SAM" id="MobiDB-lite"/>
    </source>
</evidence>
<accession>A0A561EKV2</accession>
<dbReference type="Pfam" id="PF00155">
    <property type="entry name" value="Aminotran_1_2"/>
    <property type="match status" value="1"/>
</dbReference>
<dbReference type="Proteomes" id="UP000318416">
    <property type="component" value="Unassembled WGS sequence"/>
</dbReference>
<dbReference type="GO" id="GO:0030170">
    <property type="term" value="F:pyridoxal phosphate binding"/>
    <property type="evidence" value="ECO:0007669"/>
    <property type="project" value="InterPro"/>
</dbReference>
<dbReference type="InterPro" id="IPR015424">
    <property type="entry name" value="PyrdxlP-dep_Trfase"/>
</dbReference>
<dbReference type="SUPFAM" id="SSF53383">
    <property type="entry name" value="PLP-dependent transferases"/>
    <property type="match status" value="1"/>
</dbReference>
<keyword evidence="4" id="KW-1185">Reference proteome</keyword>
<feature type="region of interest" description="Disordered" evidence="1">
    <location>
        <begin position="306"/>
        <end position="328"/>
    </location>
</feature>
<dbReference type="AlphaFoldDB" id="A0A561EKV2"/>